<keyword evidence="4" id="KW-1185">Reference proteome</keyword>
<dbReference type="EC" id="2.3.1.-" evidence="3"/>
<evidence type="ECO:0000313" key="4">
    <source>
        <dbReference type="Proteomes" id="UP000746471"/>
    </source>
</evidence>
<name>A0ABS5PTL0_9FIRM</name>
<dbReference type="RefSeq" id="WP_213238281.1">
    <property type="nucleotide sequence ID" value="NZ_JAHBCL010000040.1"/>
</dbReference>
<proteinExistence type="predicted"/>
<keyword evidence="3" id="KW-0808">Transferase</keyword>
<evidence type="ECO:0000259" key="1">
    <source>
        <dbReference type="Pfam" id="PF00583"/>
    </source>
</evidence>
<organism evidence="3 4">
    <name type="scientific">Fusibacter paucivorans</name>
    <dbReference type="NCBI Taxonomy" id="76009"/>
    <lineage>
        <taxon>Bacteria</taxon>
        <taxon>Bacillati</taxon>
        <taxon>Bacillota</taxon>
        <taxon>Clostridia</taxon>
        <taxon>Eubacteriales</taxon>
        <taxon>Eubacteriales Family XII. Incertae Sedis</taxon>
        <taxon>Fusibacter</taxon>
    </lineage>
</organism>
<dbReference type="Proteomes" id="UP000746471">
    <property type="component" value="Unassembled WGS sequence"/>
</dbReference>
<reference evidence="3 4" key="1">
    <citation type="submission" date="2021-05" db="EMBL/GenBank/DDBJ databases">
        <title>Fusibacter ferrireducens sp. nov., an anaerobic, sulfur- and Fe-reducing bacterium isolated from the mangrove sediment.</title>
        <authorList>
            <person name="Qiu D."/>
        </authorList>
    </citation>
    <scope>NUCLEOTIDE SEQUENCE [LARGE SCALE GENOMIC DNA]</scope>
    <source>
        <strain evidence="3 4">DSM 12116</strain>
    </source>
</reference>
<feature type="domain" description="N-acetyltransferase" evidence="1">
    <location>
        <begin position="27"/>
        <end position="109"/>
    </location>
</feature>
<dbReference type="SUPFAM" id="SSF55729">
    <property type="entry name" value="Acyl-CoA N-acyltransferases (Nat)"/>
    <property type="match status" value="1"/>
</dbReference>
<protein>
    <submittedName>
        <fullName evidence="3">GNAT family N-acetyltransferase</fullName>
        <ecNumber evidence="3">2.3.1.-</ecNumber>
    </submittedName>
</protein>
<dbReference type="EMBL" id="JAHBCL010000040">
    <property type="protein sequence ID" value="MBS7528423.1"/>
    <property type="molecule type" value="Genomic_DNA"/>
</dbReference>
<dbReference type="InterPro" id="IPR025685">
    <property type="entry name" value="YoaP-like_dom"/>
</dbReference>
<evidence type="ECO:0000313" key="3">
    <source>
        <dbReference type="EMBL" id="MBS7528423.1"/>
    </source>
</evidence>
<sequence>MTTFIQLNTENIEREHICCAFSDKKCTDGYAQKKQWLKSEFENGYVFYHLDERAKVFIEYGPIEKAWLPIEGENFLNINCFWVSGKYKKQGYAKQLLQKAIDDAVSSGKSGLVTVVGKKKYHFMSEGKWFLKNGFEIVDETESGFVLLMKPLQTVDQLPQFKPQVKTNIAAETTDFSVYYSDRCPFTKYHVETVLKETLSDKSFSCSFHHLTTLEAAQASPTPATIFSLFYKGKFLTTDLSVCSQSKFEKLCEQQGIR</sequence>
<comment type="caution">
    <text evidence="3">The sequence shown here is derived from an EMBL/GenBank/DDBJ whole genome shotgun (WGS) entry which is preliminary data.</text>
</comment>
<keyword evidence="3" id="KW-0012">Acyltransferase</keyword>
<dbReference type="CDD" id="cd04301">
    <property type="entry name" value="NAT_SF"/>
    <property type="match status" value="1"/>
</dbReference>
<dbReference type="GO" id="GO:0016746">
    <property type="term" value="F:acyltransferase activity"/>
    <property type="evidence" value="ECO:0007669"/>
    <property type="project" value="UniProtKB-KW"/>
</dbReference>
<dbReference type="Pfam" id="PF00583">
    <property type="entry name" value="Acetyltransf_1"/>
    <property type="match status" value="1"/>
</dbReference>
<feature type="domain" description="YoaP-like" evidence="2">
    <location>
        <begin position="209"/>
        <end position="250"/>
    </location>
</feature>
<dbReference type="Pfam" id="PF14268">
    <property type="entry name" value="YoaP"/>
    <property type="match status" value="1"/>
</dbReference>
<accession>A0ABS5PTL0</accession>
<dbReference type="InterPro" id="IPR000182">
    <property type="entry name" value="GNAT_dom"/>
</dbReference>
<dbReference type="InterPro" id="IPR016181">
    <property type="entry name" value="Acyl_CoA_acyltransferase"/>
</dbReference>
<gene>
    <name evidence="3" type="ORF">KHM83_17180</name>
</gene>
<dbReference type="Gene3D" id="3.40.630.30">
    <property type="match status" value="1"/>
</dbReference>
<evidence type="ECO:0000259" key="2">
    <source>
        <dbReference type="Pfam" id="PF14268"/>
    </source>
</evidence>